<name>A0A1B6EVW1_9HEMI</name>
<proteinExistence type="predicted"/>
<dbReference type="EMBL" id="GECZ01027692">
    <property type="protein sequence ID" value="JAS42077.1"/>
    <property type="molecule type" value="Transcribed_RNA"/>
</dbReference>
<feature type="non-terminal residue" evidence="1">
    <location>
        <position position="1"/>
    </location>
</feature>
<sequence length="111" mass="12723">IFYTMKLARWHCVIFYLTVVVRNSFEDDEPLPNIREIKISVINDESDSEPGSSDSKEALIEEAMRNLVSEVGHDDIIGTMINAIRTQISFAEDEFKESETIEKPETVKEEV</sequence>
<reference evidence="1" key="1">
    <citation type="submission" date="2015-11" db="EMBL/GenBank/DDBJ databases">
        <title>De novo transcriptome assembly of four potential Pierce s Disease insect vectors from Arizona vineyards.</title>
        <authorList>
            <person name="Tassone E.E."/>
        </authorList>
    </citation>
    <scope>NUCLEOTIDE SEQUENCE</scope>
</reference>
<evidence type="ECO:0000313" key="1">
    <source>
        <dbReference type="EMBL" id="JAS42077.1"/>
    </source>
</evidence>
<organism evidence="1">
    <name type="scientific">Cuerna arida</name>
    <dbReference type="NCBI Taxonomy" id="1464854"/>
    <lineage>
        <taxon>Eukaryota</taxon>
        <taxon>Metazoa</taxon>
        <taxon>Ecdysozoa</taxon>
        <taxon>Arthropoda</taxon>
        <taxon>Hexapoda</taxon>
        <taxon>Insecta</taxon>
        <taxon>Pterygota</taxon>
        <taxon>Neoptera</taxon>
        <taxon>Paraneoptera</taxon>
        <taxon>Hemiptera</taxon>
        <taxon>Auchenorrhyncha</taxon>
        <taxon>Membracoidea</taxon>
        <taxon>Cicadellidae</taxon>
        <taxon>Cicadellinae</taxon>
        <taxon>Proconiini</taxon>
        <taxon>Cuerna</taxon>
    </lineage>
</organism>
<protein>
    <submittedName>
        <fullName evidence="1">Uncharacterized protein</fullName>
    </submittedName>
</protein>
<dbReference type="AlphaFoldDB" id="A0A1B6EVW1"/>
<accession>A0A1B6EVW1</accession>
<feature type="non-terminal residue" evidence="1">
    <location>
        <position position="111"/>
    </location>
</feature>
<gene>
    <name evidence="1" type="ORF">g.48588</name>
</gene>